<organism evidence="1">
    <name type="scientific">Anguilla anguilla</name>
    <name type="common">European freshwater eel</name>
    <name type="synonym">Muraena anguilla</name>
    <dbReference type="NCBI Taxonomy" id="7936"/>
    <lineage>
        <taxon>Eukaryota</taxon>
        <taxon>Metazoa</taxon>
        <taxon>Chordata</taxon>
        <taxon>Craniata</taxon>
        <taxon>Vertebrata</taxon>
        <taxon>Euteleostomi</taxon>
        <taxon>Actinopterygii</taxon>
        <taxon>Neopterygii</taxon>
        <taxon>Teleostei</taxon>
        <taxon>Anguilliformes</taxon>
        <taxon>Anguillidae</taxon>
        <taxon>Anguilla</taxon>
    </lineage>
</organism>
<proteinExistence type="predicted"/>
<accession>A0A0E9WWL4</accession>
<reference evidence="1" key="1">
    <citation type="submission" date="2014-11" db="EMBL/GenBank/DDBJ databases">
        <authorList>
            <person name="Amaro Gonzalez C."/>
        </authorList>
    </citation>
    <scope>NUCLEOTIDE SEQUENCE</scope>
</reference>
<dbReference type="AlphaFoldDB" id="A0A0E9WWL4"/>
<name>A0A0E9WWL4_ANGAN</name>
<evidence type="ECO:0000313" key="1">
    <source>
        <dbReference type="EMBL" id="JAH94035.1"/>
    </source>
</evidence>
<reference evidence="1" key="2">
    <citation type="journal article" date="2015" name="Fish Shellfish Immunol.">
        <title>Early steps in the European eel (Anguilla anguilla)-Vibrio vulnificus interaction in the gills: Role of the RtxA13 toxin.</title>
        <authorList>
            <person name="Callol A."/>
            <person name="Pajuelo D."/>
            <person name="Ebbesson L."/>
            <person name="Teles M."/>
            <person name="MacKenzie S."/>
            <person name="Amaro C."/>
        </authorList>
    </citation>
    <scope>NUCLEOTIDE SEQUENCE</scope>
</reference>
<sequence>MRMKVELPYVMFKNGGYHLLCTSHALSLSENRPVLLMCLTRHGNIQRKQDFFTSLTTMEAVTLKRGSRGILC</sequence>
<dbReference type="EMBL" id="GBXM01014542">
    <property type="protein sequence ID" value="JAH94035.1"/>
    <property type="molecule type" value="Transcribed_RNA"/>
</dbReference>
<protein>
    <submittedName>
        <fullName evidence="1">Uncharacterized protein</fullName>
    </submittedName>
</protein>